<evidence type="ECO:0000256" key="9">
    <source>
        <dbReference type="ARBA" id="ARBA00023079"/>
    </source>
</evidence>
<comment type="function">
    <text evidence="2">Catalyzes the hydrolysis of N-formyl-L-kynurenine to L-kynurenine, the second step in the kynurenine pathway of tryptophan degradation.</text>
</comment>
<dbReference type="OrthoDB" id="9796085at2"/>
<dbReference type="Proteomes" id="UP000324974">
    <property type="component" value="Chromosome"/>
</dbReference>
<dbReference type="KEGG" id="lrs:PX52LOC_03328"/>
<dbReference type="SUPFAM" id="SSF102198">
    <property type="entry name" value="Putative cyclase"/>
    <property type="match status" value="1"/>
</dbReference>
<dbReference type="Gene3D" id="3.50.30.50">
    <property type="entry name" value="Putative cyclase"/>
    <property type="match status" value="1"/>
</dbReference>
<dbReference type="GO" id="GO:0019441">
    <property type="term" value="P:L-tryptophan catabolic process to kynurenine"/>
    <property type="evidence" value="ECO:0007669"/>
    <property type="project" value="InterPro"/>
</dbReference>
<comment type="cofactor">
    <cofactor evidence="1">
        <name>Zn(2+)</name>
        <dbReference type="ChEBI" id="CHEBI:29105"/>
    </cofactor>
</comment>
<dbReference type="InterPro" id="IPR037175">
    <property type="entry name" value="KFase_sf"/>
</dbReference>
<protein>
    <recommendedName>
        <fullName evidence="5">Kynurenine formamidase</fullName>
        <ecNumber evidence="4">3.5.1.9</ecNumber>
    </recommendedName>
</protein>
<dbReference type="EMBL" id="CP042425">
    <property type="protein sequence ID" value="QEL16378.1"/>
    <property type="molecule type" value="Genomic_DNA"/>
</dbReference>
<evidence type="ECO:0000256" key="10">
    <source>
        <dbReference type="ARBA" id="ARBA00048496"/>
    </source>
</evidence>
<comment type="subunit">
    <text evidence="3">Homodimer.</text>
</comment>
<evidence type="ECO:0000256" key="8">
    <source>
        <dbReference type="ARBA" id="ARBA00022833"/>
    </source>
</evidence>
<evidence type="ECO:0000256" key="5">
    <source>
        <dbReference type="ARBA" id="ARBA00014889"/>
    </source>
</evidence>
<evidence type="ECO:0000256" key="3">
    <source>
        <dbReference type="ARBA" id="ARBA00011738"/>
    </source>
</evidence>
<organism evidence="12 13">
    <name type="scientific">Limnoglobus roseus</name>
    <dbReference type="NCBI Taxonomy" id="2598579"/>
    <lineage>
        <taxon>Bacteria</taxon>
        <taxon>Pseudomonadati</taxon>
        <taxon>Planctomycetota</taxon>
        <taxon>Planctomycetia</taxon>
        <taxon>Gemmatales</taxon>
        <taxon>Gemmataceae</taxon>
        <taxon>Limnoglobus</taxon>
    </lineage>
</organism>
<keyword evidence="6" id="KW-0479">Metal-binding</keyword>
<dbReference type="EC" id="3.5.1.9" evidence="4"/>
<gene>
    <name evidence="12" type="ORF">PX52LOC_03328</name>
</gene>
<dbReference type="PANTHER" id="PTHR31118:SF32">
    <property type="entry name" value="KYNURENINE FORMAMIDASE"/>
    <property type="match status" value="1"/>
</dbReference>
<proteinExistence type="predicted"/>
<dbReference type="FunFam" id="3.50.30.50:FF:000001">
    <property type="entry name" value="Kynurenine formamidase"/>
    <property type="match status" value="1"/>
</dbReference>
<evidence type="ECO:0000256" key="2">
    <source>
        <dbReference type="ARBA" id="ARBA00002204"/>
    </source>
</evidence>
<accession>A0A5C1AHD6</accession>
<dbReference type="AlphaFoldDB" id="A0A5C1AHD6"/>
<keyword evidence="8" id="KW-0862">Zinc</keyword>
<keyword evidence="9" id="KW-0823">Tryptophan catabolism</keyword>
<evidence type="ECO:0000313" key="13">
    <source>
        <dbReference type="Proteomes" id="UP000324974"/>
    </source>
</evidence>
<evidence type="ECO:0000256" key="7">
    <source>
        <dbReference type="ARBA" id="ARBA00022801"/>
    </source>
</evidence>
<dbReference type="PANTHER" id="PTHR31118">
    <property type="entry name" value="CYCLASE-LIKE PROTEIN 2"/>
    <property type="match status" value="1"/>
</dbReference>
<evidence type="ECO:0000256" key="1">
    <source>
        <dbReference type="ARBA" id="ARBA00001947"/>
    </source>
</evidence>
<evidence type="ECO:0000313" key="12">
    <source>
        <dbReference type="EMBL" id="QEL16378.1"/>
    </source>
</evidence>
<evidence type="ECO:0000256" key="11">
    <source>
        <dbReference type="ARBA" id="ARBA00060547"/>
    </source>
</evidence>
<keyword evidence="13" id="KW-1185">Reference proteome</keyword>
<sequence length="212" mass="22323">MPPSPDRRVLDISRPVGADTAVWPGDVPFTFDLAGRKAAGASANVGAISGSVHTATHCDAPFHFDDAGETVDRLRPELFLGPAWVVDVRGASAWQPRVEALGFSATPRVLFRTGGWPDTARFPAAIPVMEPTLPGWLAARGVFLIGVDVPSVDALDSEALDNHHALGRAGILIVEGLWLDDVPPGRYEFAGLPLKLVGADASPLRAVLVSPA</sequence>
<keyword evidence="7" id="KW-0378">Hydrolase</keyword>
<comment type="pathway">
    <text evidence="11">Amino-acid degradation; L-tryptophan degradation via kynurenine pathway; L-kynurenine from L-tryptophan: step 2/2.</text>
</comment>
<dbReference type="Pfam" id="PF04199">
    <property type="entry name" value="Cyclase"/>
    <property type="match status" value="1"/>
</dbReference>
<comment type="catalytic activity">
    <reaction evidence="10">
        <text>N-formyl-L-kynurenine + H2O = L-kynurenine + formate + H(+)</text>
        <dbReference type="Rhea" id="RHEA:13009"/>
        <dbReference type="ChEBI" id="CHEBI:15377"/>
        <dbReference type="ChEBI" id="CHEBI:15378"/>
        <dbReference type="ChEBI" id="CHEBI:15740"/>
        <dbReference type="ChEBI" id="CHEBI:57959"/>
        <dbReference type="ChEBI" id="CHEBI:58629"/>
        <dbReference type="EC" id="3.5.1.9"/>
    </reaction>
</comment>
<dbReference type="GO" id="GO:0004061">
    <property type="term" value="F:arylformamidase activity"/>
    <property type="evidence" value="ECO:0007669"/>
    <property type="project" value="UniProtKB-EC"/>
</dbReference>
<name>A0A5C1AHD6_9BACT</name>
<evidence type="ECO:0000256" key="4">
    <source>
        <dbReference type="ARBA" id="ARBA00012930"/>
    </source>
</evidence>
<dbReference type="InterPro" id="IPR007325">
    <property type="entry name" value="KFase/CYL"/>
</dbReference>
<evidence type="ECO:0000256" key="6">
    <source>
        <dbReference type="ARBA" id="ARBA00022723"/>
    </source>
</evidence>
<dbReference type="RefSeq" id="WP_149111117.1">
    <property type="nucleotide sequence ID" value="NZ_CP042425.1"/>
</dbReference>
<reference evidence="13" key="1">
    <citation type="submission" date="2019-08" db="EMBL/GenBank/DDBJ databases">
        <title>Limnoglobus roseus gen. nov., sp. nov., a novel freshwater planctomycete with a giant genome from the family Gemmataceae.</title>
        <authorList>
            <person name="Kulichevskaya I.S."/>
            <person name="Naumoff D.G."/>
            <person name="Miroshnikov K."/>
            <person name="Ivanova A."/>
            <person name="Philippov D.A."/>
            <person name="Hakobyan A."/>
            <person name="Rijpstra I.C."/>
            <person name="Sinninghe Damste J.S."/>
            <person name="Liesack W."/>
            <person name="Dedysh S.N."/>
        </authorList>
    </citation>
    <scope>NUCLEOTIDE SEQUENCE [LARGE SCALE GENOMIC DNA]</scope>
    <source>
        <strain evidence="13">PX52</strain>
    </source>
</reference>
<dbReference type="GO" id="GO:0046872">
    <property type="term" value="F:metal ion binding"/>
    <property type="evidence" value="ECO:0007669"/>
    <property type="project" value="UniProtKB-KW"/>
</dbReference>